<accession>N1TZP7</accession>
<sequence length="138" mass="15799">MLVNDLCRQAVREKTLILKSTGLQKRDFIPISDVIQALDTLFADETLPSPSKVFNLGGDWSISVLEMAQLIQKRTEVVFGFQPTLERREDGVFSDMMDLRFDIKKIKSLGFQVTQDKTKEIDDLLRFCKEHFISNVSA</sequence>
<gene>
    <name evidence="1" type="ORF">LEP1GSC043_0007</name>
</gene>
<name>N1TZP7_9LEPT</name>
<evidence type="ECO:0000313" key="2">
    <source>
        <dbReference type="Proteomes" id="UP000012249"/>
    </source>
</evidence>
<reference evidence="1 2" key="1">
    <citation type="submission" date="2013-02" db="EMBL/GenBank/DDBJ databases">
        <authorList>
            <person name="Harkins D.M."/>
            <person name="Durkin A.S."/>
            <person name="Brinkac L.M."/>
            <person name="Haft D.H."/>
            <person name="Selengut J.D."/>
            <person name="Sanka R."/>
            <person name="DePew J."/>
            <person name="Purushe J."/>
            <person name="Haake D.A."/>
            <person name="Matsunaga J."/>
            <person name="Vinetz J.M."/>
            <person name="Sutton G.G."/>
            <person name="Nierman W.C."/>
            <person name="Fouts D.E."/>
        </authorList>
    </citation>
    <scope>NUCLEOTIDE SEQUENCE [LARGE SCALE GENOMIC DNA]</scope>
    <source>
        <strain evidence="1 2">Ecochallenge</strain>
    </source>
</reference>
<comment type="caution">
    <text evidence="1">The sequence shown here is derived from an EMBL/GenBank/DDBJ whole genome shotgun (WGS) entry which is preliminary data.</text>
</comment>
<dbReference type="Proteomes" id="UP000012249">
    <property type="component" value="Unassembled WGS sequence"/>
</dbReference>
<dbReference type="SUPFAM" id="SSF51735">
    <property type="entry name" value="NAD(P)-binding Rossmann-fold domains"/>
    <property type="match status" value="1"/>
</dbReference>
<dbReference type="Gene3D" id="3.40.50.720">
    <property type="entry name" value="NAD(P)-binding Rossmann-like Domain"/>
    <property type="match status" value="1"/>
</dbReference>
<dbReference type="PANTHER" id="PTHR43000">
    <property type="entry name" value="DTDP-D-GLUCOSE 4,6-DEHYDRATASE-RELATED"/>
    <property type="match status" value="1"/>
</dbReference>
<evidence type="ECO:0000313" key="1">
    <source>
        <dbReference type="EMBL" id="EMY13758.1"/>
    </source>
</evidence>
<proteinExistence type="predicted"/>
<dbReference type="EMBL" id="AHMI02000221">
    <property type="protein sequence ID" value="EMY13758.1"/>
    <property type="molecule type" value="Genomic_DNA"/>
</dbReference>
<organism evidence="1 2">
    <name type="scientific">Leptospira weilii str. Ecochallenge</name>
    <dbReference type="NCBI Taxonomy" id="1049986"/>
    <lineage>
        <taxon>Bacteria</taxon>
        <taxon>Pseudomonadati</taxon>
        <taxon>Spirochaetota</taxon>
        <taxon>Spirochaetia</taxon>
        <taxon>Leptospirales</taxon>
        <taxon>Leptospiraceae</taxon>
        <taxon>Leptospira</taxon>
    </lineage>
</organism>
<dbReference type="AlphaFoldDB" id="N1TZP7"/>
<protein>
    <submittedName>
        <fullName evidence="1">Uncharacterized protein</fullName>
    </submittedName>
</protein>
<dbReference type="InterPro" id="IPR036291">
    <property type="entry name" value="NAD(P)-bd_dom_sf"/>
</dbReference>